<feature type="compositionally biased region" description="Gly residues" evidence="8">
    <location>
        <begin position="1012"/>
        <end position="1031"/>
    </location>
</feature>
<evidence type="ECO:0000313" key="12">
    <source>
        <dbReference type="Proteomes" id="UP000355283"/>
    </source>
</evidence>
<reference evidence="11 12" key="1">
    <citation type="submission" date="2019-01" db="EMBL/GenBank/DDBJ databases">
        <title>Nuclear Genome Assembly of the Microalgal Biofuel strain Nannochloropsis salina CCMP1776.</title>
        <authorList>
            <person name="Hovde B."/>
        </authorList>
    </citation>
    <scope>NUCLEOTIDE SEQUENCE [LARGE SCALE GENOMIC DNA]</scope>
    <source>
        <strain evidence="11 12">CCMP1776</strain>
    </source>
</reference>
<feature type="transmembrane region" description="Helical" evidence="9">
    <location>
        <begin position="235"/>
        <end position="254"/>
    </location>
</feature>
<sequence length="1080" mass="119248">MLDGVDPASRHVASKHSEPLAWTFPSLYAFFRDVAALGLVLLVAFMCEKYPLFPRGEKSWDGDMYWFLCLLLLVASVMTMRKGKSTDILNRDQTEEWKGWMQFMFLLYHYYKAEEVYNAIRIMITCYVWMTGFGNFSFFYIKQDFGVVRFLQMLWRLNFLVILLCLSQGNTYILYYICPLHTFYFLLVYATMRVLPKHNHGKWDVRFKLLGVGLLIYVVWDLFEGEVFKVLFSPFLSTAPVIGAKAGTLWEWYFRTSLDHWSTLLGMIFALNFPMATRWLTKLEEQSVGEQVRVKGLTGLCVAAPFLWWVWEIFPRPKLEYNLTNGYFGFIPLLAYIFFRNLTPGLRVWHSALLHDIGKVTLETYLMQHHVWLTSNAKTLLVLVPGFPKCNLVVVSVIFVFLSRQTFYITMSLRGMVLPDDRRRCVTGAVATLILLGALLGLGWVFTEVGAGFPVAVFVSAVAAMVLLALIHRHLNLNLWGQARHGPSGSGGLTGLRAPSSPESVISLGRVLCTLALTTCLLSLPLRHLSSGAQSGQNSGGSGLLMTPAEAGGNAQKLAVSGQPSSHAAMATTPCLALLNEMGAWSKGGNEWMWNREGEMKCGFRGFDQGALRALYSERETVIMGDSLGRKYYFSLLAGLGYPAPEANNTEAKIHQDLGWEGAKEEKMDISFLWRPYAKDVVEEIQLWGEEGRKPGLVVLSFGLWDTLHNTPAADFDAALETLNQVLKTMGEGTGGDDKVAVGASSKSTPGILRLWLMPTTIVDSKLLTADKQERMTEAQVATVRRRTYESLVQGGGVQAVLDGRIVSRGQEERSLDGVHYDDAVYDALMQMGTNALVLWEKSGGGDEMKDKSKEVAIEGAGRARRARRERFLFEVDARPSEDIADWEPWISLRRRGHEGLHSIQWARRLQDGVAVNRTLASGVGIGGASPSISPQSLKSKQVDGSMSSPMHGAIILAILLVMLFTMDSYFGASIFGRLLACSSLVITWEEAYEPLLSKLLRTPSYPGSAGIGGGLGTGNSGGNSAGGSGVGPRPIPHHAGGAVVRGRYTPVPQSEIELGTADDRPESPSNSGTSATSEE</sequence>
<keyword evidence="6 9" id="KW-0472">Membrane</keyword>
<gene>
    <name evidence="11" type="ORF">NSK_002262</name>
</gene>
<feature type="transmembrane region" description="Helical" evidence="9">
    <location>
        <begin position="292"/>
        <end position="311"/>
    </location>
</feature>
<name>A0A4D9DAY5_9STRA</name>
<evidence type="ECO:0000313" key="11">
    <source>
        <dbReference type="EMBL" id="TFJ86605.1"/>
    </source>
</evidence>
<dbReference type="Proteomes" id="UP000355283">
    <property type="component" value="Unassembled WGS sequence"/>
</dbReference>
<dbReference type="GO" id="GO:0005794">
    <property type="term" value="C:Golgi apparatus"/>
    <property type="evidence" value="ECO:0007669"/>
    <property type="project" value="UniProtKB-ARBA"/>
</dbReference>
<protein>
    <recommendedName>
        <fullName evidence="10">Cas1p 10 TM acyl transferase domain-containing protein</fullName>
    </recommendedName>
</protein>
<dbReference type="AlphaFoldDB" id="A0A4D9DAY5"/>
<dbReference type="InterPro" id="IPR012419">
    <property type="entry name" value="Cas1_AcylTrans_dom"/>
</dbReference>
<keyword evidence="4 9" id="KW-0812">Transmembrane</keyword>
<feature type="transmembrane region" description="Helical" evidence="9">
    <location>
        <begin position="119"/>
        <end position="141"/>
    </location>
</feature>
<evidence type="ECO:0000256" key="3">
    <source>
        <dbReference type="ARBA" id="ARBA00022679"/>
    </source>
</evidence>
<dbReference type="Pfam" id="PF07779">
    <property type="entry name" value="Cas1_AcylT"/>
    <property type="match status" value="1"/>
</dbReference>
<feature type="transmembrane region" description="Helical" evidence="9">
    <location>
        <begin position="148"/>
        <end position="167"/>
    </location>
</feature>
<dbReference type="GO" id="GO:0005975">
    <property type="term" value="P:carbohydrate metabolic process"/>
    <property type="evidence" value="ECO:0007669"/>
    <property type="project" value="TreeGrafter"/>
</dbReference>
<feature type="transmembrane region" description="Helical" evidence="9">
    <location>
        <begin position="452"/>
        <end position="471"/>
    </location>
</feature>
<proteinExistence type="inferred from homology"/>
<feature type="transmembrane region" description="Helical" evidence="9">
    <location>
        <begin position="954"/>
        <end position="976"/>
    </location>
</feature>
<evidence type="ECO:0000256" key="1">
    <source>
        <dbReference type="ARBA" id="ARBA00004141"/>
    </source>
</evidence>
<dbReference type="PANTHER" id="PTHR13533:SF1">
    <property type="entry name" value="N-ACETYLNEURAMINATE 9-O-ACETYLTRANSFERASE"/>
    <property type="match status" value="1"/>
</dbReference>
<evidence type="ECO:0000256" key="7">
    <source>
        <dbReference type="ARBA" id="ARBA00023180"/>
    </source>
</evidence>
<evidence type="ECO:0000256" key="6">
    <source>
        <dbReference type="ARBA" id="ARBA00023136"/>
    </source>
</evidence>
<evidence type="ECO:0000256" key="2">
    <source>
        <dbReference type="ARBA" id="ARBA00010666"/>
    </source>
</evidence>
<keyword evidence="12" id="KW-1185">Reference proteome</keyword>
<feature type="compositionally biased region" description="Polar residues" evidence="8">
    <location>
        <begin position="1068"/>
        <end position="1080"/>
    </location>
</feature>
<dbReference type="OrthoDB" id="1932925at2759"/>
<dbReference type="PANTHER" id="PTHR13533">
    <property type="entry name" value="N-ACETYLNEURAMINATE 9-O-ACETYLTRANSFERASE"/>
    <property type="match status" value="1"/>
</dbReference>
<evidence type="ECO:0000259" key="10">
    <source>
        <dbReference type="Pfam" id="PF07779"/>
    </source>
</evidence>
<feature type="transmembrane region" description="Helical" evidence="9">
    <location>
        <begin position="424"/>
        <end position="446"/>
    </location>
</feature>
<feature type="transmembrane region" description="Helical" evidence="9">
    <location>
        <begin position="323"/>
        <end position="339"/>
    </location>
</feature>
<feature type="region of interest" description="Disordered" evidence="8">
    <location>
        <begin position="1012"/>
        <end position="1080"/>
    </location>
</feature>
<evidence type="ECO:0000256" key="8">
    <source>
        <dbReference type="SAM" id="MobiDB-lite"/>
    </source>
</evidence>
<evidence type="ECO:0000256" key="9">
    <source>
        <dbReference type="SAM" id="Phobius"/>
    </source>
</evidence>
<organism evidence="11 12">
    <name type="scientific">Nannochloropsis salina CCMP1776</name>
    <dbReference type="NCBI Taxonomy" id="1027361"/>
    <lineage>
        <taxon>Eukaryota</taxon>
        <taxon>Sar</taxon>
        <taxon>Stramenopiles</taxon>
        <taxon>Ochrophyta</taxon>
        <taxon>Eustigmatophyceae</taxon>
        <taxon>Eustigmatales</taxon>
        <taxon>Monodopsidaceae</taxon>
        <taxon>Microchloropsis</taxon>
        <taxon>Microchloropsis salina</taxon>
    </lineage>
</organism>
<comment type="subcellular location">
    <subcellularLocation>
        <location evidence="1">Membrane</location>
        <topology evidence="1">Multi-pass membrane protein</topology>
    </subcellularLocation>
</comment>
<feature type="transmembrane region" description="Helical" evidence="9">
    <location>
        <begin position="20"/>
        <end position="43"/>
    </location>
</feature>
<keyword evidence="5 9" id="KW-1133">Transmembrane helix</keyword>
<feature type="transmembrane region" description="Helical" evidence="9">
    <location>
        <begin position="64"/>
        <end position="81"/>
    </location>
</feature>
<comment type="caution">
    <text evidence="11">The sequence shown here is derived from an EMBL/GenBank/DDBJ whole genome shotgun (WGS) entry which is preliminary data.</text>
</comment>
<keyword evidence="7" id="KW-0325">Glycoprotein</keyword>
<comment type="similarity">
    <text evidence="2">Belongs to the PC-esterase family. CASD1 subfamily.</text>
</comment>
<keyword evidence="3" id="KW-0808">Transferase</keyword>
<feature type="transmembrane region" description="Helical" evidence="9">
    <location>
        <begin position="380"/>
        <end position="403"/>
    </location>
</feature>
<evidence type="ECO:0000256" key="4">
    <source>
        <dbReference type="ARBA" id="ARBA00022692"/>
    </source>
</evidence>
<evidence type="ECO:0000256" key="5">
    <source>
        <dbReference type="ARBA" id="ARBA00022989"/>
    </source>
</evidence>
<feature type="transmembrane region" description="Helical" evidence="9">
    <location>
        <begin position="261"/>
        <end position="280"/>
    </location>
</feature>
<dbReference type="EMBL" id="SDOX01000008">
    <property type="protein sequence ID" value="TFJ86605.1"/>
    <property type="molecule type" value="Genomic_DNA"/>
</dbReference>
<dbReference type="GO" id="GO:0016407">
    <property type="term" value="F:acetyltransferase activity"/>
    <property type="evidence" value="ECO:0007669"/>
    <property type="project" value="TreeGrafter"/>
</dbReference>
<accession>A0A4D9DAY5</accession>
<dbReference type="GO" id="GO:0016020">
    <property type="term" value="C:membrane"/>
    <property type="evidence" value="ECO:0007669"/>
    <property type="project" value="UniProtKB-SubCell"/>
</dbReference>
<feature type="domain" description="Cas1p 10 TM acyl transferase" evidence="10">
    <location>
        <begin position="24"/>
        <end position="426"/>
    </location>
</feature>